<evidence type="ECO:0000256" key="3">
    <source>
        <dbReference type="ARBA" id="ARBA00022691"/>
    </source>
</evidence>
<dbReference type="SUPFAM" id="SSF53335">
    <property type="entry name" value="S-adenosyl-L-methionine-dependent methyltransferases"/>
    <property type="match status" value="1"/>
</dbReference>
<dbReference type="Proteomes" id="UP000216021">
    <property type="component" value="Unassembled WGS sequence"/>
</dbReference>
<evidence type="ECO:0000256" key="1">
    <source>
        <dbReference type="ARBA" id="ARBA00022603"/>
    </source>
</evidence>
<evidence type="ECO:0000313" key="5">
    <source>
        <dbReference type="EMBL" id="OMQ20051.1"/>
    </source>
</evidence>
<evidence type="ECO:0000259" key="4">
    <source>
        <dbReference type="Pfam" id="PF13649"/>
    </source>
</evidence>
<dbReference type="EMBL" id="MOXD01000015">
    <property type="protein sequence ID" value="OMQ20051.1"/>
    <property type="molecule type" value="Genomic_DNA"/>
</dbReference>
<evidence type="ECO:0000256" key="2">
    <source>
        <dbReference type="ARBA" id="ARBA00022679"/>
    </source>
</evidence>
<dbReference type="InterPro" id="IPR041698">
    <property type="entry name" value="Methyltransf_25"/>
</dbReference>
<dbReference type="AlphaFoldDB" id="A0A1S8CEN5"/>
<dbReference type="OrthoDB" id="9791837at2"/>
<dbReference type="GO" id="GO:0032259">
    <property type="term" value="P:methylation"/>
    <property type="evidence" value="ECO:0007669"/>
    <property type="project" value="UniProtKB-KW"/>
</dbReference>
<feature type="domain" description="Methyltransferase" evidence="4">
    <location>
        <begin position="47"/>
        <end position="136"/>
    </location>
</feature>
<keyword evidence="2 5" id="KW-0808">Transferase</keyword>
<dbReference type="PANTHER" id="PTHR43861:SF1">
    <property type="entry name" value="TRANS-ACONITATE 2-METHYLTRANSFERASE"/>
    <property type="match status" value="1"/>
</dbReference>
<keyword evidence="1 5" id="KW-0489">Methyltransferase</keyword>
<comment type="caution">
    <text evidence="5">The sequence shown here is derived from an EMBL/GenBank/DDBJ whole genome shotgun (WGS) entry which is preliminary data.</text>
</comment>
<dbReference type="Gene3D" id="3.40.50.150">
    <property type="entry name" value="Vaccinia Virus protein VP39"/>
    <property type="match status" value="1"/>
</dbReference>
<gene>
    <name evidence="5" type="ORF">BMI79_20375</name>
</gene>
<proteinExistence type="predicted"/>
<dbReference type="GO" id="GO:0008168">
    <property type="term" value="F:methyltransferase activity"/>
    <property type="evidence" value="ECO:0007669"/>
    <property type="project" value="UniProtKB-KW"/>
</dbReference>
<protein>
    <submittedName>
        <fullName evidence="5">SAM-dependent methyltransferase</fullName>
    </submittedName>
</protein>
<reference evidence="5 6" key="1">
    <citation type="submission" date="2016-11" db="EMBL/GenBank/DDBJ databases">
        <title>Rahnella oryzae sp. nov., isolated from rice root.</title>
        <authorList>
            <person name="Zhang X.-X."/>
            <person name="Zhang J."/>
        </authorList>
    </citation>
    <scope>NUCLEOTIDE SEQUENCE [LARGE SCALE GENOMIC DNA]</scope>
    <source>
        <strain evidence="5 6">J11-6</strain>
    </source>
</reference>
<organism evidence="5 6">
    <name type="scientific">Serratia oryzae</name>
    <dbReference type="NCBI Taxonomy" id="2034155"/>
    <lineage>
        <taxon>Bacteria</taxon>
        <taxon>Pseudomonadati</taxon>
        <taxon>Pseudomonadota</taxon>
        <taxon>Gammaproteobacteria</taxon>
        <taxon>Enterobacterales</taxon>
        <taxon>Yersiniaceae</taxon>
        <taxon>Serratia</taxon>
    </lineage>
</organism>
<dbReference type="RefSeq" id="WP_076944089.1">
    <property type="nucleotide sequence ID" value="NZ_MOXD01000015.1"/>
</dbReference>
<sequence>MNNSAARNILSLYQRHADAFACQRSRALFEKSWLDKFIGTIGKKGHVLDIGCGNAQPIAEYFIQQGFQLTGIDGAPAMLDRARRRFPEQRWLKQDMRELALGDTFDGLIAWDSFFHLPQQDQQKMFPLFAQHSHPGSALIFTSGPSNGIAIGQFAGEPLFHASLAPEEYRTLLNENGFEIIDMVIEDPQCSGHTIWLAKRE</sequence>
<dbReference type="CDD" id="cd02440">
    <property type="entry name" value="AdoMet_MTases"/>
    <property type="match status" value="1"/>
</dbReference>
<keyword evidence="6" id="KW-1185">Reference proteome</keyword>
<name>A0A1S8CEN5_9GAMM</name>
<dbReference type="InterPro" id="IPR029063">
    <property type="entry name" value="SAM-dependent_MTases_sf"/>
</dbReference>
<accession>A0A1S8CEN5</accession>
<keyword evidence="3" id="KW-0949">S-adenosyl-L-methionine</keyword>
<evidence type="ECO:0000313" key="6">
    <source>
        <dbReference type="Proteomes" id="UP000216021"/>
    </source>
</evidence>
<dbReference type="Pfam" id="PF13649">
    <property type="entry name" value="Methyltransf_25"/>
    <property type="match status" value="1"/>
</dbReference>
<dbReference type="STRING" id="2034155.BMI79_20375"/>
<dbReference type="PANTHER" id="PTHR43861">
    <property type="entry name" value="TRANS-ACONITATE 2-METHYLTRANSFERASE-RELATED"/>
    <property type="match status" value="1"/>
</dbReference>